<dbReference type="Gene3D" id="3.40.50.2000">
    <property type="entry name" value="Glycogen Phosphorylase B"/>
    <property type="match status" value="2"/>
</dbReference>
<evidence type="ECO:0000313" key="4">
    <source>
        <dbReference type="EMBL" id="MBT1697777.1"/>
    </source>
</evidence>
<proteinExistence type="predicted"/>
<evidence type="ECO:0000313" key="5">
    <source>
        <dbReference type="Proteomes" id="UP001319200"/>
    </source>
</evidence>
<name>A0AAP2GPT0_9BACT</name>
<dbReference type="EMBL" id="JAHESF010000011">
    <property type="protein sequence ID" value="MBT1697777.1"/>
    <property type="molecule type" value="Genomic_DNA"/>
</dbReference>
<evidence type="ECO:0000256" key="1">
    <source>
        <dbReference type="ARBA" id="ARBA00022679"/>
    </source>
</evidence>
<reference evidence="4 5" key="1">
    <citation type="submission" date="2021-05" db="EMBL/GenBank/DDBJ databases">
        <title>A Polyphasic approach of four new species of the genus Ohtaekwangia: Ohtaekwangia histidinii sp. nov., Ohtaekwangia cretensis sp. nov., Ohtaekwangia indiensis sp. nov., Ohtaekwangia reichenbachii sp. nov. from diverse environment.</title>
        <authorList>
            <person name="Octaviana S."/>
        </authorList>
    </citation>
    <scope>NUCLEOTIDE SEQUENCE [LARGE SCALE GENOMIC DNA]</scope>
    <source>
        <strain evidence="4 5">PWU4</strain>
    </source>
</reference>
<feature type="domain" description="Glycosyl transferase family 1" evidence="2">
    <location>
        <begin position="199"/>
        <end position="355"/>
    </location>
</feature>
<accession>A0AAP2GPT0</accession>
<dbReference type="CDD" id="cd03809">
    <property type="entry name" value="GT4_MtfB-like"/>
    <property type="match status" value="1"/>
</dbReference>
<dbReference type="AlphaFoldDB" id="A0AAP2GPT0"/>
<keyword evidence="1" id="KW-0808">Transferase</keyword>
<dbReference type="Pfam" id="PF00534">
    <property type="entry name" value="Glycos_transf_1"/>
    <property type="match status" value="1"/>
</dbReference>
<protein>
    <submittedName>
        <fullName evidence="4">Glycosyltransferase family 4 protein</fullName>
    </submittedName>
</protein>
<dbReference type="Pfam" id="PF13439">
    <property type="entry name" value="Glyco_transf_4"/>
    <property type="match status" value="1"/>
</dbReference>
<gene>
    <name evidence="4" type="ORF">KK083_12870</name>
</gene>
<sequence length="384" mass="43741">MNIGFEAKRFFTNYTGLGNYCRFVIDSLSRYQPQHKYFLYTPRESDHAEVVPIVHRENVEVIHPHGFYSKPILSALWRSWRMTGHKTIQSLSVFHGLSQELPIGLPDHVKKVVTVHDLIFLRYPRFYNAIDVRIYTSKVVRACEQADRIIAISEQTAEDIKNFLHVDASKIRVVYQGCHPVFKKRASPEESRSIRHKYGLPDRYILNVGTIEERKNLIVLIRAMAAMPEQARIPVVVVGRRTAYFKLIAEEIKKYKLAPWIIFLHKVSFADLPAIYQGAAVFVYPSFFEGFGIPLIEAIESGVPVITSKGSCFSEAAGPAAVYIDPNDAPELAAHLARILSDPSVSKAMVEQSREFIRKFEPDVIAEELKQVYQSLYKVPSTSL</sequence>
<evidence type="ECO:0000259" key="3">
    <source>
        <dbReference type="Pfam" id="PF13439"/>
    </source>
</evidence>
<dbReference type="InterPro" id="IPR028098">
    <property type="entry name" value="Glyco_trans_4-like_N"/>
</dbReference>
<organism evidence="4 5">
    <name type="scientific">Chryseosolibacter histidini</name>
    <dbReference type="NCBI Taxonomy" id="2782349"/>
    <lineage>
        <taxon>Bacteria</taxon>
        <taxon>Pseudomonadati</taxon>
        <taxon>Bacteroidota</taxon>
        <taxon>Cytophagia</taxon>
        <taxon>Cytophagales</taxon>
        <taxon>Chryseotaleaceae</taxon>
        <taxon>Chryseosolibacter</taxon>
    </lineage>
</organism>
<dbReference type="PANTHER" id="PTHR46401:SF2">
    <property type="entry name" value="GLYCOSYLTRANSFERASE WBBK-RELATED"/>
    <property type="match status" value="1"/>
</dbReference>
<feature type="domain" description="Glycosyltransferase subfamily 4-like N-terminal" evidence="3">
    <location>
        <begin position="23"/>
        <end position="177"/>
    </location>
</feature>
<dbReference type="PANTHER" id="PTHR46401">
    <property type="entry name" value="GLYCOSYLTRANSFERASE WBBK-RELATED"/>
    <property type="match status" value="1"/>
</dbReference>
<dbReference type="GO" id="GO:0009103">
    <property type="term" value="P:lipopolysaccharide biosynthetic process"/>
    <property type="evidence" value="ECO:0007669"/>
    <property type="project" value="TreeGrafter"/>
</dbReference>
<dbReference type="SUPFAM" id="SSF53756">
    <property type="entry name" value="UDP-Glycosyltransferase/glycogen phosphorylase"/>
    <property type="match status" value="1"/>
</dbReference>
<dbReference type="GO" id="GO:0016757">
    <property type="term" value="F:glycosyltransferase activity"/>
    <property type="evidence" value="ECO:0007669"/>
    <property type="project" value="InterPro"/>
</dbReference>
<dbReference type="InterPro" id="IPR001296">
    <property type="entry name" value="Glyco_trans_1"/>
</dbReference>
<evidence type="ECO:0000259" key="2">
    <source>
        <dbReference type="Pfam" id="PF00534"/>
    </source>
</evidence>
<dbReference type="RefSeq" id="WP_254163650.1">
    <property type="nucleotide sequence ID" value="NZ_JAHESF010000011.1"/>
</dbReference>
<dbReference type="Proteomes" id="UP001319200">
    <property type="component" value="Unassembled WGS sequence"/>
</dbReference>
<keyword evidence="5" id="KW-1185">Reference proteome</keyword>
<comment type="caution">
    <text evidence="4">The sequence shown here is derived from an EMBL/GenBank/DDBJ whole genome shotgun (WGS) entry which is preliminary data.</text>
</comment>